<dbReference type="EMBL" id="KQ030599">
    <property type="protein sequence ID" value="KJZ70929.1"/>
    <property type="molecule type" value="Genomic_DNA"/>
</dbReference>
<gene>
    <name evidence="4" type="ORF">HIM_09680</name>
</gene>
<dbReference type="AlphaFoldDB" id="A0A0F8A2Z3"/>
<dbReference type="GO" id="GO:0004553">
    <property type="term" value="F:hydrolase activity, hydrolyzing O-glycosyl compounds"/>
    <property type="evidence" value="ECO:0007669"/>
    <property type="project" value="InterPro"/>
</dbReference>
<feature type="region of interest" description="Disordered" evidence="1">
    <location>
        <begin position="361"/>
        <end position="440"/>
    </location>
</feature>
<evidence type="ECO:0000313" key="4">
    <source>
        <dbReference type="EMBL" id="KJZ70929.1"/>
    </source>
</evidence>
<dbReference type="PANTHER" id="PTHR10963:SF24">
    <property type="entry name" value="GLYCOSIDASE C21B10.07-RELATED"/>
    <property type="match status" value="1"/>
</dbReference>
<organism evidence="4 5">
    <name type="scientific">Hirsutella minnesotensis 3608</name>
    <dbReference type="NCBI Taxonomy" id="1043627"/>
    <lineage>
        <taxon>Eukaryota</taxon>
        <taxon>Fungi</taxon>
        <taxon>Dikarya</taxon>
        <taxon>Ascomycota</taxon>
        <taxon>Pezizomycotina</taxon>
        <taxon>Sordariomycetes</taxon>
        <taxon>Hypocreomycetidae</taxon>
        <taxon>Hypocreales</taxon>
        <taxon>Ophiocordycipitaceae</taxon>
        <taxon>Hirsutella</taxon>
    </lineage>
</organism>
<dbReference type="Proteomes" id="UP000054481">
    <property type="component" value="Unassembled WGS sequence"/>
</dbReference>
<accession>A0A0F8A2Z3</accession>
<protein>
    <recommendedName>
        <fullName evidence="3">GH16 domain-containing protein</fullName>
    </recommendedName>
</protein>
<dbReference type="PANTHER" id="PTHR10963">
    <property type="entry name" value="GLYCOSYL HYDROLASE-RELATED"/>
    <property type="match status" value="1"/>
</dbReference>
<feature type="chain" id="PRO_5002526534" description="GH16 domain-containing protein" evidence="2">
    <location>
        <begin position="21"/>
        <end position="707"/>
    </location>
</feature>
<feature type="compositionally biased region" description="Low complexity" evidence="1">
    <location>
        <begin position="361"/>
        <end position="380"/>
    </location>
</feature>
<dbReference type="GO" id="GO:0009251">
    <property type="term" value="P:glucan catabolic process"/>
    <property type="evidence" value="ECO:0007669"/>
    <property type="project" value="TreeGrafter"/>
</dbReference>
<proteinExistence type="predicted"/>
<keyword evidence="2" id="KW-0732">Signal</keyword>
<dbReference type="InterPro" id="IPR000757">
    <property type="entry name" value="Beta-glucanase-like"/>
</dbReference>
<dbReference type="SUPFAM" id="SSF49899">
    <property type="entry name" value="Concanavalin A-like lectins/glucanases"/>
    <property type="match status" value="1"/>
</dbReference>
<feature type="signal peptide" evidence="2">
    <location>
        <begin position="1"/>
        <end position="20"/>
    </location>
</feature>
<dbReference type="PROSITE" id="PS51762">
    <property type="entry name" value="GH16_2"/>
    <property type="match status" value="1"/>
</dbReference>
<dbReference type="Gene3D" id="2.60.120.200">
    <property type="match status" value="1"/>
</dbReference>
<dbReference type="OrthoDB" id="192832at2759"/>
<feature type="domain" description="GH16" evidence="3">
    <location>
        <begin position="22"/>
        <end position="262"/>
    </location>
</feature>
<dbReference type="InterPro" id="IPR050546">
    <property type="entry name" value="Glycosyl_Hydrlase_16"/>
</dbReference>
<evidence type="ECO:0000256" key="2">
    <source>
        <dbReference type="SAM" id="SignalP"/>
    </source>
</evidence>
<dbReference type="InterPro" id="IPR013320">
    <property type="entry name" value="ConA-like_dom_sf"/>
</dbReference>
<dbReference type="Pfam" id="PF26113">
    <property type="entry name" value="GH16_XgeA"/>
    <property type="match status" value="1"/>
</dbReference>
<name>A0A0F8A2Z3_9HYPO</name>
<sequence>MVTLCRLGAAVLAVAGSAAAKQYHLADTYDHTNFFDKFDFLTAADKNNGHVEYQSRENALKHGIAAVDDGEVYLGVDHKTELKGAFHQGRNSFRIESKEGYSYGLIVARFTHMPKPVCGTWPAFWTLGSSREWPNSGEIDLYEGWNLNAVNKVAFHTGSSSVYGSCVLDGVNQTSSLQTSRNCDNTFQNKDPSNLQYLNEGCTSLEQADGIWGSSTGGTQALEFTSEYIKIYNWARGQEPRDIDSDKPDTASWGMPSAHLKKSHCDIDRAFTQDQRLILDISFCGIPVQEDGIWNAAGGNCAAMTKQTCINYVSKNPGDFKDVYFKIKDIRYFDMKAPTTSSSTSASSSLSTSSAQTSTISSTESIVTSSTPSVSGVLSSKKTPSLTASANATSSEPTSLAKQQPTSSDSLSASHAATVTRSSFNGRLPSSNTSAPIAPSAEVTQGPIKMTTSVVFTTSLHTVTSCPPYIDADTCANGKYVQTVTVPLYTTICPDVRPSETLVPGIAGDKALKTITAKVTKIYTVTSCPPVQTRCPVGRVTTEVGITTIVPGGAETTAPISIPQHGINADCSGSSCHNQTFAGKTCYGVGCQNGRPFSGQGESLNKHESGVGVQKSGDKQGSQCSQFISVVPQGEAASAMTKSIAPAVSTMANTAIVPHPNASGAPKQVAKPEKCVGQDCRATVVSGASKSGINMCLVILGGAIMLL</sequence>
<evidence type="ECO:0000256" key="1">
    <source>
        <dbReference type="SAM" id="MobiDB-lite"/>
    </source>
</evidence>
<feature type="compositionally biased region" description="Polar residues" evidence="1">
    <location>
        <begin position="381"/>
        <end position="435"/>
    </location>
</feature>
<evidence type="ECO:0000259" key="3">
    <source>
        <dbReference type="PROSITE" id="PS51762"/>
    </source>
</evidence>
<reference evidence="4 5" key="1">
    <citation type="journal article" date="2014" name="Genome Biol. Evol.">
        <title>Comparative genomics and transcriptomics analyses reveal divergent lifestyle features of nematode endoparasitic fungus Hirsutella minnesotensis.</title>
        <authorList>
            <person name="Lai Y."/>
            <person name="Liu K."/>
            <person name="Zhang X."/>
            <person name="Zhang X."/>
            <person name="Li K."/>
            <person name="Wang N."/>
            <person name="Shu C."/>
            <person name="Wu Y."/>
            <person name="Wang C."/>
            <person name="Bushley K.E."/>
            <person name="Xiang M."/>
            <person name="Liu X."/>
        </authorList>
    </citation>
    <scope>NUCLEOTIDE SEQUENCE [LARGE SCALE GENOMIC DNA]</scope>
    <source>
        <strain evidence="4 5">3608</strain>
    </source>
</reference>
<keyword evidence="5" id="KW-1185">Reference proteome</keyword>
<evidence type="ECO:0000313" key="5">
    <source>
        <dbReference type="Proteomes" id="UP000054481"/>
    </source>
</evidence>